<dbReference type="AlphaFoldDB" id="A0A841EVR0"/>
<reference evidence="1 2" key="1">
    <citation type="submission" date="2020-08" db="EMBL/GenBank/DDBJ databases">
        <title>Functional genomics of gut bacteria from endangered species of beetles.</title>
        <authorList>
            <person name="Carlos-Shanley C."/>
        </authorList>
    </citation>
    <scope>NUCLEOTIDE SEQUENCE [LARGE SCALE GENOMIC DNA]</scope>
    <source>
        <strain evidence="1 2">S00070</strain>
    </source>
</reference>
<evidence type="ECO:0000313" key="2">
    <source>
        <dbReference type="Proteomes" id="UP000524404"/>
    </source>
</evidence>
<accession>A0A841EVR0</accession>
<name>A0A841EVR0_9BACT</name>
<dbReference type="RefSeq" id="WP_184135920.1">
    <property type="nucleotide sequence ID" value="NZ_JACHKT010000028.1"/>
</dbReference>
<sequence>MLKIFERPISNQQEEDIKQLLVDYFARQIDIEMERIWDEKAMTLEDLDKALVTHKRTKYQ</sequence>
<evidence type="ECO:0000313" key="1">
    <source>
        <dbReference type="EMBL" id="MBB6004728.1"/>
    </source>
</evidence>
<proteinExistence type="predicted"/>
<keyword evidence="2" id="KW-1185">Reference proteome</keyword>
<comment type="caution">
    <text evidence="1">The sequence shown here is derived from an EMBL/GenBank/DDBJ whole genome shotgun (WGS) entry which is preliminary data.</text>
</comment>
<dbReference type="Proteomes" id="UP000524404">
    <property type="component" value="Unassembled WGS sequence"/>
</dbReference>
<organism evidence="1 2">
    <name type="scientific">Arcicella rosea</name>
    <dbReference type="NCBI Taxonomy" id="502909"/>
    <lineage>
        <taxon>Bacteria</taxon>
        <taxon>Pseudomonadati</taxon>
        <taxon>Bacteroidota</taxon>
        <taxon>Cytophagia</taxon>
        <taxon>Cytophagales</taxon>
        <taxon>Flectobacillaceae</taxon>
        <taxon>Arcicella</taxon>
    </lineage>
</organism>
<dbReference type="EMBL" id="JACHKT010000028">
    <property type="protein sequence ID" value="MBB6004728.1"/>
    <property type="molecule type" value="Genomic_DNA"/>
</dbReference>
<gene>
    <name evidence="1" type="ORF">HNP25_003398</name>
</gene>
<protein>
    <submittedName>
        <fullName evidence="1">Uncharacterized protein</fullName>
    </submittedName>
</protein>